<name>A0ABS2SWB8_9BACI</name>
<reference evidence="2" key="1">
    <citation type="submission" date="2021-01" db="EMBL/GenBank/DDBJ databases">
        <title>Genomic Encyclopedia of Type Strains, Phase IV (KMG-IV): sequencing the most valuable type-strain genomes for metagenomic binning, comparative biology and taxonomic classification.</title>
        <authorList>
            <person name="Goeker M."/>
        </authorList>
    </citation>
    <scope>NUCLEOTIDE SEQUENCE</scope>
    <source>
        <strain evidence="2">DSM 21943</strain>
    </source>
</reference>
<feature type="domain" description="HTH cro/C1-type" evidence="1">
    <location>
        <begin position="14"/>
        <end position="67"/>
    </location>
</feature>
<dbReference type="PROSITE" id="PS50943">
    <property type="entry name" value="HTH_CROC1"/>
    <property type="match status" value="1"/>
</dbReference>
<evidence type="ECO:0000313" key="2">
    <source>
        <dbReference type="EMBL" id="MBM7839461.1"/>
    </source>
</evidence>
<dbReference type="RefSeq" id="WP_035418682.1">
    <property type="nucleotide sequence ID" value="NZ_JAFBCV010000008.1"/>
</dbReference>
<organism evidence="2 3">
    <name type="scientific">Shouchella xiaoxiensis</name>
    <dbReference type="NCBI Taxonomy" id="766895"/>
    <lineage>
        <taxon>Bacteria</taxon>
        <taxon>Bacillati</taxon>
        <taxon>Bacillota</taxon>
        <taxon>Bacilli</taxon>
        <taxon>Bacillales</taxon>
        <taxon>Bacillaceae</taxon>
        <taxon>Shouchella</taxon>
    </lineage>
</organism>
<evidence type="ECO:0000313" key="3">
    <source>
        <dbReference type="Proteomes" id="UP001179280"/>
    </source>
</evidence>
<gene>
    <name evidence="2" type="ORF">JOC54_002741</name>
</gene>
<comment type="caution">
    <text evidence="2">The sequence shown here is derived from an EMBL/GenBank/DDBJ whole genome shotgun (WGS) entry which is preliminary data.</text>
</comment>
<dbReference type="SUPFAM" id="SSF47413">
    <property type="entry name" value="lambda repressor-like DNA-binding domains"/>
    <property type="match status" value="1"/>
</dbReference>
<proteinExistence type="predicted"/>
<evidence type="ECO:0000259" key="1">
    <source>
        <dbReference type="PROSITE" id="PS50943"/>
    </source>
</evidence>
<dbReference type="InterPro" id="IPR010982">
    <property type="entry name" value="Lambda_DNA-bd_dom_sf"/>
</dbReference>
<accession>A0ABS2SWB8</accession>
<dbReference type="EMBL" id="JAFBCV010000008">
    <property type="protein sequence ID" value="MBM7839461.1"/>
    <property type="molecule type" value="Genomic_DNA"/>
</dbReference>
<keyword evidence="2" id="KW-0238">DNA-binding</keyword>
<dbReference type="Gene3D" id="1.10.260.40">
    <property type="entry name" value="lambda repressor-like DNA-binding domains"/>
    <property type="match status" value="1"/>
</dbReference>
<dbReference type="SMART" id="SM00530">
    <property type="entry name" value="HTH_XRE"/>
    <property type="match status" value="1"/>
</dbReference>
<protein>
    <submittedName>
        <fullName evidence="2">DNA-binding XRE family transcriptional regulator</fullName>
    </submittedName>
</protein>
<dbReference type="CDD" id="cd00093">
    <property type="entry name" value="HTH_XRE"/>
    <property type="match status" value="1"/>
</dbReference>
<sequence>MNRSHAIIVVSKKLKLIRLEHELTQHQLANALGISKRTVDQIETGRMRADWTIVVAVCAIFQDSEILEQTFGDDPIVIIKLLADETSKGTKYKTMGGKVWWKLIKNSGRFRLQQNVISQHYRIIDESDYRFQSTFDLEQAMEMLEELGRDRGKKH</sequence>
<dbReference type="Pfam" id="PF13560">
    <property type="entry name" value="HTH_31"/>
    <property type="match status" value="1"/>
</dbReference>
<dbReference type="GO" id="GO:0003677">
    <property type="term" value="F:DNA binding"/>
    <property type="evidence" value="ECO:0007669"/>
    <property type="project" value="UniProtKB-KW"/>
</dbReference>
<dbReference type="Proteomes" id="UP001179280">
    <property type="component" value="Unassembled WGS sequence"/>
</dbReference>
<keyword evidence="3" id="KW-1185">Reference proteome</keyword>
<dbReference type="InterPro" id="IPR001387">
    <property type="entry name" value="Cro/C1-type_HTH"/>
</dbReference>